<dbReference type="PROSITE" id="PS51340">
    <property type="entry name" value="MOSC"/>
    <property type="match status" value="1"/>
</dbReference>
<comment type="subunit">
    <text evidence="6">Homohexamer; trimer of dimers.</text>
</comment>
<dbReference type="InterPro" id="IPR005302">
    <property type="entry name" value="MoCF_Sase_C"/>
</dbReference>
<dbReference type="Proteomes" id="UP000284177">
    <property type="component" value="Unassembled WGS sequence"/>
</dbReference>
<comment type="caution">
    <text evidence="8">The sequence shown here is derived from an EMBL/GenBank/DDBJ whole genome shotgun (WGS) entry which is preliminary data.</text>
</comment>
<comment type="pathway">
    <text evidence="2 6">Cofactor biosynthesis; molybdopterin biosynthesis.</text>
</comment>
<dbReference type="SUPFAM" id="SSF55040">
    <property type="entry name" value="Molybdenum cofactor biosynthesis protein C, MoaC"/>
    <property type="match status" value="1"/>
</dbReference>
<feature type="active site" evidence="6">
    <location>
        <position position="125"/>
    </location>
</feature>
<dbReference type="GO" id="GO:0030151">
    <property type="term" value="F:molybdenum ion binding"/>
    <property type="evidence" value="ECO:0007669"/>
    <property type="project" value="InterPro"/>
</dbReference>
<dbReference type="InterPro" id="IPR036522">
    <property type="entry name" value="MoaC_sf"/>
</dbReference>
<comment type="function">
    <text evidence="6">Catalyzes the conversion of (8S)-3',8-cyclo-7,8-dihydroguanosine 5'-triphosphate to cyclic pyranopterin monophosphate (cPMP).</text>
</comment>
<feature type="binding site" evidence="6">
    <location>
        <begin position="74"/>
        <end position="76"/>
    </location>
    <ligand>
        <name>substrate</name>
    </ligand>
</feature>
<evidence type="ECO:0000259" key="7">
    <source>
        <dbReference type="PROSITE" id="PS51340"/>
    </source>
</evidence>
<dbReference type="EMBL" id="MCIB01000016">
    <property type="protein sequence ID" value="RKD31648.1"/>
    <property type="molecule type" value="Genomic_DNA"/>
</dbReference>
<dbReference type="Gene3D" id="3.30.70.640">
    <property type="entry name" value="Molybdopterin cofactor biosynthesis C (MoaC) domain"/>
    <property type="match status" value="1"/>
</dbReference>
<evidence type="ECO:0000256" key="1">
    <source>
        <dbReference type="ARBA" id="ARBA00001637"/>
    </source>
</evidence>
<keyword evidence="9" id="KW-1185">Reference proteome</keyword>
<feature type="binding site" evidence="6">
    <location>
        <begin position="110"/>
        <end position="111"/>
    </location>
    <ligand>
        <name>substrate</name>
    </ligand>
</feature>
<evidence type="ECO:0000256" key="5">
    <source>
        <dbReference type="ARBA" id="ARBA00023239"/>
    </source>
</evidence>
<dbReference type="Pfam" id="PF01967">
    <property type="entry name" value="MoaC"/>
    <property type="match status" value="1"/>
</dbReference>
<sequence length="307" mass="33120">MGFTHLNENGRAHMVEVGDKNDTKRTAIAKGKIKMKKGTIKKIKEGVIKKGDVLSVAQIGGIMGAKKTSDIIPMCHNIPITGANIKFNILDDCIEIEAEVKTVGKTGVEMEALNAVSITALTIYDMCKSVDKDMIISDIMLIKKTGGKSGTYLRGNKMAKKGKVVAVNISEKKGVPKKSIEEGFFKEGHGLVGDAHAGKWHRQVSLLGVESVEKMKKLGIKGLCSGKFAENLTTEGIYLHELSVGTKLKIGETIQEISQIGKECHSGCAIAKEVGKCIMPKEGIFTRVIKGGKIKVGDTIEVLEDKK</sequence>
<dbReference type="InterPro" id="IPR052716">
    <property type="entry name" value="MOSC_domain"/>
</dbReference>
<feature type="domain" description="MOSC" evidence="7">
    <location>
        <begin position="178"/>
        <end position="303"/>
    </location>
</feature>
<dbReference type="CDD" id="cd01420">
    <property type="entry name" value="MoaC_PE"/>
    <property type="match status" value="1"/>
</dbReference>
<dbReference type="InterPro" id="IPR023045">
    <property type="entry name" value="MoaC"/>
</dbReference>
<dbReference type="UniPathway" id="UPA00344"/>
<evidence type="ECO:0000256" key="2">
    <source>
        <dbReference type="ARBA" id="ARBA00005046"/>
    </source>
</evidence>
<comment type="similarity">
    <text evidence="6">Belongs to the MoaC family.</text>
</comment>
<dbReference type="GO" id="GO:0030170">
    <property type="term" value="F:pyridoxal phosphate binding"/>
    <property type="evidence" value="ECO:0007669"/>
    <property type="project" value="InterPro"/>
</dbReference>
<evidence type="ECO:0000313" key="8">
    <source>
        <dbReference type="EMBL" id="RKD31648.1"/>
    </source>
</evidence>
<keyword evidence="4 6" id="KW-0501">Molybdenum cofactor biosynthesis</keyword>
<dbReference type="AlphaFoldDB" id="A0A419T2K7"/>
<accession>A0A419T2K7</accession>
<dbReference type="InterPro" id="IPR002820">
    <property type="entry name" value="Mopterin_CF_biosynth-C_dom"/>
</dbReference>
<evidence type="ECO:0000256" key="3">
    <source>
        <dbReference type="ARBA" id="ARBA00012575"/>
    </source>
</evidence>
<dbReference type="GO" id="GO:0061799">
    <property type="term" value="F:cyclic pyranopterin monophosphate synthase activity"/>
    <property type="evidence" value="ECO:0007669"/>
    <property type="project" value="UniProtKB-UniRule"/>
</dbReference>
<dbReference type="GO" id="GO:0006777">
    <property type="term" value="P:Mo-molybdopterin cofactor biosynthetic process"/>
    <property type="evidence" value="ECO:0007669"/>
    <property type="project" value="UniProtKB-UniRule"/>
</dbReference>
<proteinExistence type="inferred from homology"/>
<organism evidence="8 9">
    <name type="scientific">Thermohalobacter berrensis</name>
    <dbReference type="NCBI Taxonomy" id="99594"/>
    <lineage>
        <taxon>Bacteria</taxon>
        <taxon>Bacillati</taxon>
        <taxon>Bacillota</taxon>
        <taxon>Tissierellia</taxon>
        <taxon>Tissierellales</taxon>
        <taxon>Thermohalobacteraceae</taxon>
        <taxon>Thermohalobacter</taxon>
    </lineage>
</organism>
<dbReference type="PANTHER" id="PTHR36930">
    <property type="entry name" value="METAL-SULFUR CLUSTER BIOSYNTHESIS PROTEINS YUAD-RELATED"/>
    <property type="match status" value="1"/>
</dbReference>
<dbReference type="OrthoDB" id="9794429at2"/>
<dbReference type="NCBIfam" id="TIGR00581">
    <property type="entry name" value="moaC"/>
    <property type="match status" value="1"/>
</dbReference>
<dbReference type="NCBIfam" id="NF006870">
    <property type="entry name" value="PRK09364.1"/>
    <property type="match status" value="1"/>
</dbReference>
<evidence type="ECO:0000313" key="9">
    <source>
        <dbReference type="Proteomes" id="UP000284177"/>
    </source>
</evidence>
<dbReference type="InterPro" id="IPR011037">
    <property type="entry name" value="Pyrv_Knase-like_insert_dom_sf"/>
</dbReference>
<dbReference type="InterPro" id="IPR047594">
    <property type="entry name" value="MoaC_bact/euk"/>
</dbReference>
<comment type="catalytic activity">
    <reaction evidence="1 6">
        <text>(8S)-3',8-cyclo-7,8-dihydroguanosine 5'-triphosphate = cyclic pyranopterin phosphate + diphosphate</text>
        <dbReference type="Rhea" id="RHEA:49580"/>
        <dbReference type="ChEBI" id="CHEBI:33019"/>
        <dbReference type="ChEBI" id="CHEBI:59648"/>
        <dbReference type="ChEBI" id="CHEBI:131766"/>
        <dbReference type="EC" id="4.6.1.17"/>
    </reaction>
</comment>
<dbReference type="PANTHER" id="PTHR36930:SF1">
    <property type="entry name" value="MOSC DOMAIN-CONTAINING PROTEIN"/>
    <property type="match status" value="1"/>
</dbReference>
<dbReference type="HAMAP" id="MF_01224_B">
    <property type="entry name" value="MoaC_B"/>
    <property type="match status" value="1"/>
</dbReference>
<keyword evidence="5 6" id="KW-0456">Lyase</keyword>
<protein>
    <recommendedName>
        <fullName evidence="3 6">Cyclic pyranopterin monophosphate synthase</fullName>
        <ecNumber evidence="3 6">4.6.1.17</ecNumber>
    </recommendedName>
    <alternativeName>
        <fullName evidence="6">Molybdenum cofactor biosynthesis protein C</fullName>
    </alternativeName>
</protein>
<dbReference type="Gene3D" id="2.40.33.20">
    <property type="entry name" value="PK beta-barrel domain-like"/>
    <property type="match status" value="1"/>
</dbReference>
<name>A0A419T2K7_9FIRM</name>
<dbReference type="SUPFAM" id="SSF50800">
    <property type="entry name" value="PK beta-barrel domain-like"/>
    <property type="match status" value="1"/>
</dbReference>
<reference evidence="8 9" key="1">
    <citation type="submission" date="2016-08" db="EMBL/GenBank/DDBJ databases">
        <title>Novel Firmicutes and Novel Genomes.</title>
        <authorList>
            <person name="Poppleton D.I."/>
            <person name="Gribaldo S."/>
        </authorList>
    </citation>
    <scope>NUCLEOTIDE SEQUENCE [LARGE SCALE GENOMIC DNA]</scope>
    <source>
        <strain evidence="8 9">CTT3</strain>
    </source>
</reference>
<evidence type="ECO:0000256" key="4">
    <source>
        <dbReference type="ARBA" id="ARBA00023150"/>
    </source>
</evidence>
<dbReference type="Pfam" id="PF03473">
    <property type="entry name" value="MOSC"/>
    <property type="match status" value="1"/>
</dbReference>
<gene>
    <name evidence="6" type="primary">moaC</name>
    <name evidence="8" type="ORF">BET03_12155</name>
</gene>
<evidence type="ECO:0000256" key="6">
    <source>
        <dbReference type="HAMAP-Rule" id="MF_01224"/>
    </source>
</evidence>
<dbReference type="EC" id="4.6.1.17" evidence="3 6"/>